<reference evidence="8" key="1">
    <citation type="journal article" date="2014" name="Science">
        <title>Ancient hybridizations among the ancestral genomes of bread wheat.</title>
        <authorList>
            <consortium name="International Wheat Genome Sequencing Consortium,"/>
            <person name="Marcussen T."/>
            <person name="Sandve S.R."/>
            <person name="Heier L."/>
            <person name="Spannagl M."/>
            <person name="Pfeifer M."/>
            <person name="Jakobsen K.S."/>
            <person name="Wulff B.B."/>
            <person name="Steuernagel B."/>
            <person name="Mayer K.F."/>
            <person name="Olsen O.A."/>
        </authorList>
    </citation>
    <scope>NUCLEOTIDE SEQUENCE [LARGE SCALE GENOMIC DNA]</scope>
    <source>
        <strain evidence="8">cv. AL8/78</strain>
    </source>
</reference>
<dbReference type="AlphaFoldDB" id="A0A453JAY8"/>
<dbReference type="InterPro" id="IPR021109">
    <property type="entry name" value="Peptidase_aspartic_dom_sf"/>
</dbReference>
<dbReference type="PANTHER" id="PTHR13683:SF609">
    <property type="entry name" value="PEPTIDASE A1 DOMAIN-CONTAINING PROTEIN"/>
    <property type="match status" value="1"/>
</dbReference>
<dbReference type="STRING" id="200361.A0A453JAY8"/>
<dbReference type="FunFam" id="2.40.70.10:FF:000015">
    <property type="entry name" value="Aspartyl protease family protein"/>
    <property type="match status" value="1"/>
</dbReference>
<feature type="active site" evidence="5">
    <location>
        <position position="300"/>
    </location>
</feature>
<evidence type="ECO:0000256" key="3">
    <source>
        <dbReference type="ARBA" id="ARBA00022750"/>
    </source>
</evidence>
<evidence type="ECO:0000256" key="4">
    <source>
        <dbReference type="ARBA" id="ARBA00022801"/>
    </source>
</evidence>
<keyword evidence="8" id="KW-1185">Reference proteome</keyword>
<reference evidence="7" key="4">
    <citation type="submission" date="2019-03" db="UniProtKB">
        <authorList>
            <consortium name="EnsemblPlants"/>
        </authorList>
    </citation>
    <scope>IDENTIFICATION</scope>
</reference>
<dbReference type="InterPro" id="IPR032799">
    <property type="entry name" value="TAXi_C"/>
</dbReference>
<sequence length="450" mass="49122">RKLSLAASGYKYLTTLFAPSKATESSSRGVQTTALPSSPTMAAMWSPIIGLLLLLLPTAPSSSIKFPLEGNVYPVGHFYATLNIGEPAKPYFLDVDTGSNLTWLECDHPVHGCKGCHPRPPHPHYKPAADKLRVQCGGPLCAAMRRDVPGIPECSRKDPHRCHYEIQYVTGKSEGDLATDIISVIGKDKKNIAFGCGYNQEEPADAPPSSVDGILGLGRGKAGFAAQLKGLKMITENVIGHCFSSKGKGVLFVGDFNPPSRGVTWVPMRESLFYYSPGLAELFTDKQPIRGNPTFEAVFDSGTTYTFVPAQIYNELVSKVRGTLSESSLVEVKGRALPLCWKGKKPFRSVNDVKNQFKALSLKITHAHGTSYLDIPPQNYLIVEDDGKTCLAIRDASSDPVLKELNFILIGAVTMQDLFVIYNNESKQLGWVRAQCDKAQELESVIDSRL</sequence>
<protein>
    <recommendedName>
        <fullName evidence="6">Peptidase A1 domain-containing protein</fullName>
    </recommendedName>
</protein>
<evidence type="ECO:0000256" key="1">
    <source>
        <dbReference type="ARBA" id="ARBA00007447"/>
    </source>
</evidence>
<evidence type="ECO:0000256" key="2">
    <source>
        <dbReference type="ARBA" id="ARBA00022670"/>
    </source>
</evidence>
<name>A0A453JAY8_AEGTS</name>
<dbReference type="EnsemblPlants" id="AET4Gv20850500.4">
    <property type="protein sequence ID" value="AET4Gv20850500.4"/>
    <property type="gene ID" value="AET4Gv20850500"/>
</dbReference>
<dbReference type="Gramene" id="AET4Gv20850500.4">
    <property type="protein sequence ID" value="AET4Gv20850500.4"/>
    <property type="gene ID" value="AET4Gv20850500"/>
</dbReference>
<dbReference type="InterPro" id="IPR032861">
    <property type="entry name" value="TAXi_N"/>
</dbReference>
<keyword evidence="2" id="KW-0645">Protease</keyword>
<dbReference type="GO" id="GO:0004190">
    <property type="term" value="F:aspartic-type endopeptidase activity"/>
    <property type="evidence" value="ECO:0007669"/>
    <property type="project" value="UniProtKB-KW"/>
</dbReference>
<comment type="similarity">
    <text evidence="1">Belongs to the peptidase A1 family.</text>
</comment>
<dbReference type="InterPro" id="IPR033121">
    <property type="entry name" value="PEPTIDASE_A1"/>
</dbReference>
<dbReference type="Pfam" id="PF14541">
    <property type="entry name" value="TAXi_C"/>
    <property type="match status" value="1"/>
</dbReference>
<feature type="domain" description="Peptidase A1" evidence="6">
    <location>
        <begin position="78"/>
        <end position="432"/>
    </location>
</feature>
<dbReference type="SUPFAM" id="SSF50630">
    <property type="entry name" value="Acid proteases"/>
    <property type="match status" value="1"/>
</dbReference>
<dbReference type="Proteomes" id="UP000015105">
    <property type="component" value="Chromosome 4D"/>
</dbReference>
<dbReference type="PROSITE" id="PS51767">
    <property type="entry name" value="PEPTIDASE_A1"/>
    <property type="match status" value="1"/>
</dbReference>
<accession>A0A453JAY8</accession>
<evidence type="ECO:0000313" key="8">
    <source>
        <dbReference type="Proteomes" id="UP000015105"/>
    </source>
</evidence>
<dbReference type="PANTHER" id="PTHR13683">
    <property type="entry name" value="ASPARTYL PROTEASES"/>
    <property type="match status" value="1"/>
</dbReference>
<dbReference type="GO" id="GO:0006508">
    <property type="term" value="P:proteolysis"/>
    <property type="evidence" value="ECO:0007669"/>
    <property type="project" value="UniProtKB-KW"/>
</dbReference>
<keyword evidence="3" id="KW-0064">Aspartyl protease</keyword>
<evidence type="ECO:0000256" key="5">
    <source>
        <dbReference type="PIRSR" id="PIRSR601461-1"/>
    </source>
</evidence>
<feature type="active site" evidence="5">
    <location>
        <position position="96"/>
    </location>
</feature>
<evidence type="ECO:0000313" key="7">
    <source>
        <dbReference type="EnsemblPlants" id="AET4Gv20850500.4"/>
    </source>
</evidence>
<organism evidence="7 8">
    <name type="scientific">Aegilops tauschii subsp. strangulata</name>
    <name type="common">Goatgrass</name>
    <dbReference type="NCBI Taxonomy" id="200361"/>
    <lineage>
        <taxon>Eukaryota</taxon>
        <taxon>Viridiplantae</taxon>
        <taxon>Streptophyta</taxon>
        <taxon>Embryophyta</taxon>
        <taxon>Tracheophyta</taxon>
        <taxon>Spermatophyta</taxon>
        <taxon>Magnoliopsida</taxon>
        <taxon>Liliopsida</taxon>
        <taxon>Poales</taxon>
        <taxon>Poaceae</taxon>
        <taxon>BOP clade</taxon>
        <taxon>Pooideae</taxon>
        <taxon>Triticodae</taxon>
        <taxon>Triticeae</taxon>
        <taxon>Triticinae</taxon>
        <taxon>Aegilops</taxon>
    </lineage>
</organism>
<dbReference type="InterPro" id="IPR001461">
    <property type="entry name" value="Aspartic_peptidase_A1"/>
</dbReference>
<reference evidence="7" key="3">
    <citation type="journal article" date="2017" name="Nature">
        <title>Genome sequence of the progenitor of the wheat D genome Aegilops tauschii.</title>
        <authorList>
            <person name="Luo M.C."/>
            <person name="Gu Y.Q."/>
            <person name="Puiu D."/>
            <person name="Wang H."/>
            <person name="Twardziok S.O."/>
            <person name="Deal K.R."/>
            <person name="Huo N."/>
            <person name="Zhu T."/>
            <person name="Wang L."/>
            <person name="Wang Y."/>
            <person name="McGuire P.E."/>
            <person name="Liu S."/>
            <person name="Long H."/>
            <person name="Ramasamy R.K."/>
            <person name="Rodriguez J.C."/>
            <person name="Van S.L."/>
            <person name="Yuan L."/>
            <person name="Wang Z."/>
            <person name="Xia Z."/>
            <person name="Xiao L."/>
            <person name="Anderson O.D."/>
            <person name="Ouyang S."/>
            <person name="Liang Y."/>
            <person name="Zimin A.V."/>
            <person name="Pertea G."/>
            <person name="Qi P."/>
            <person name="Bennetzen J.L."/>
            <person name="Dai X."/>
            <person name="Dawson M.W."/>
            <person name="Muller H.G."/>
            <person name="Kugler K."/>
            <person name="Rivarola-Duarte L."/>
            <person name="Spannagl M."/>
            <person name="Mayer K.F.X."/>
            <person name="Lu F.H."/>
            <person name="Bevan M.W."/>
            <person name="Leroy P."/>
            <person name="Li P."/>
            <person name="You F.M."/>
            <person name="Sun Q."/>
            <person name="Liu Z."/>
            <person name="Lyons E."/>
            <person name="Wicker T."/>
            <person name="Salzberg S.L."/>
            <person name="Devos K.M."/>
            <person name="Dvorak J."/>
        </authorList>
    </citation>
    <scope>NUCLEOTIDE SEQUENCE [LARGE SCALE GENOMIC DNA]</scope>
    <source>
        <strain evidence="7">cv. AL8/78</strain>
    </source>
</reference>
<reference evidence="8" key="2">
    <citation type="journal article" date="2017" name="Nat. Plants">
        <title>The Aegilops tauschii genome reveals multiple impacts of transposons.</title>
        <authorList>
            <person name="Zhao G."/>
            <person name="Zou C."/>
            <person name="Li K."/>
            <person name="Wang K."/>
            <person name="Li T."/>
            <person name="Gao L."/>
            <person name="Zhang X."/>
            <person name="Wang H."/>
            <person name="Yang Z."/>
            <person name="Liu X."/>
            <person name="Jiang W."/>
            <person name="Mao L."/>
            <person name="Kong X."/>
            <person name="Jiao Y."/>
            <person name="Jia J."/>
        </authorList>
    </citation>
    <scope>NUCLEOTIDE SEQUENCE [LARGE SCALE GENOMIC DNA]</scope>
    <source>
        <strain evidence="8">cv. AL8/78</strain>
    </source>
</reference>
<evidence type="ECO:0000259" key="6">
    <source>
        <dbReference type="PROSITE" id="PS51767"/>
    </source>
</evidence>
<reference evidence="7" key="5">
    <citation type="journal article" date="2021" name="G3 (Bethesda)">
        <title>Aegilops tauschii genome assembly Aet v5.0 features greater sequence contiguity and improved annotation.</title>
        <authorList>
            <person name="Wang L."/>
            <person name="Zhu T."/>
            <person name="Rodriguez J.C."/>
            <person name="Deal K.R."/>
            <person name="Dubcovsky J."/>
            <person name="McGuire P.E."/>
            <person name="Lux T."/>
            <person name="Spannagl M."/>
            <person name="Mayer K.F.X."/>
            <person name="Baldrich P."/>
            <person name="Meyers B.C."/>
            <person name="Huo N."/>
            <person name="Gu Y.Q."/>
            <person name="Zhou H."/>
            <person name="Devos K.M."/>
            <person name="Bennetzen J.L."/>
            <person name="Unver T."/>
            <person name="Budak H."/>
            <person name="Gulick P.J."/>
            <person name="Galiba G."/>
            <person name="Kalapos B."/>
            <person name="Nelson D.R."/>
            <person name="Li P."/>
            <person name="You F.M."/>
            <person name="Luo M.C."/>
            <person name="Dvorak J."/>
        </authorList>
    </citation>
    <scope>NUCLEOTIDE SEQUENCE [LARGE SCALE GENOMIC DNA]</scope>
    <source>
        <strain evidence="7">cv. AL8/78</strain>
    </source>
</reference>
<dbReference type="PROSITE" id="PS00141">
    <property type="entry name" value="ASP_PROTEASE"/>
    <property type="match status" value="1"/>
</dbReference>
<proteinExistence type="inferred from homology"/>
<keyword evidence="4" id="KW-0378">Hydrolase</keyword>
<dbReference type="InterPro" id="IPR001969">
    <property type="entry name" value="Aspartic_peptidase_AS"/>
</dbReference>
<dbReference type="Pfam" id="PF14543">
    <property type="entry name" value="TAXi_N"/>
    <property type="match status" value="1"/>
</dbReference>
<dbReference type="Gene3D" id="2.40.70.10">
    <property type="entry name" value="Acid Proteases"/>
    <property type="match status" value="2"/>
</dbReference>